<dbReference type="PANTHER" id="PTHR23084">
    <property type="entry name" value="PHOSPHATIDYLINOSITOL-4-PHOSPHATE 5-KINASE RELATED"/>
    <property type="match status" value="1"/>
</dbReference>
<name>A0A3B0XNZ6_9ZZZZ</name>
<dbReference type="InterPro" id="IPR001096">
    <property type="entry name" value="Peptidase_C13"/>
</dbReference>
<gene>
    <name evidence="2" type="ORF">MNBD_GAMMA09-783</name>
</gene>
<evidence type="ECO:0000256" key="1">
    <source>
        <dbReference type="ARBA" id="ARBA00022737"/>
    </source>
</evidence>
<dbReference type="InterPro" id="IPR029030">
    <property type="entry name" value="Caspase-like_dom_sf"/>
</dbReference>
<sequence length="544" mass="60704">MKIKPQTLFIFLFSFSLAWFVLPQINGYLAARTNPDIIFPDNSRYTGGFKDGLLEGQGSLVFANGSHYTGSFVEGLYQGHGEMVYSTGERYVGEFDKGMEHGEGELTTTGNLHYTGQFTKGLVSGIGKLTFENGDVYEGEVINWRMDGSGKYTAVDGTAYEGFFVNDAFTGEGIVNRVKGDRYEGYFIDWLLEGEGRFEGGDGTRYTGYFKNNMYHGKGELISSNGDVYIGEFENSYKHGKGVLTFAKPEKGVKEQKGKWSYDRYKDPARKLRNKLKREIAEKSLYNQNEILASELSGVPAGIPGDIEMFFLGLGGDGSQQVFKRELAFVYDKVDDVFSVKNRSAMLLNTLYPDNLPLATGHAFQQALMRVAEKMNKNEDILFLYLTSHGTEKHSIYLNQPGISLENLSLSTIKKSLNNSGIKWKVIVVSACYSGGYIDALKDSNTLILTAAAKDRKSFGCSDSSDLTYFAKALFRDSLTDETTFEEAFLNAKALIKEWEVTEKIKESSNPKISMGASIRTYLSQFRQGLKLLKQKSAVMVENH</sequence>
<dbReference type="Pfam" id="PF01650">
    <property type="entry name" value="Peptidase_C13"/>
    <property type="match status" value="1"/>
</dbReference>
<dbReference type="SUPFAM" id="SSF82185">
    <property type="entry name" value="Histone H3 K4-specific methyltransferase SET7/9 N-terminal domain"/>
    <property type="match status" value="2"/>
</dbReference>
<dbReference type="GO" id="GO:0006508">
    <property type="term" value="P:proteolysis"/>
    <property type="evidence" value="ECO:0007669"/>
    <property type="project" value="InterPro"/>
</dbReference>
<proteinExistence type="predicted"/>
<dbReference type="GO" id="GO:0008233">
    <property type="term" value="F:peptidase activity"/>
    <property type="evidence" value="ECO:0007669"/>
    <property type="project" value="InterPro"/>
</dbReference>
<reference evidence="2" key="1">
    <citation type="submission" date="2018-06" db="EMBL/GenBank/DDBJ databases">
        <authorList>
            <person name="Zhirakovskaya E."/>
        </authorList>
    </citation>
    <scope>NUCLEOTIDE SEQUENCE</scope>
</reference>
<dbReference type="SMART" id="SM00698">
    <property type="entry name" value="MORN"/>
    <property type="match status" value="8"/>
</dbReference>
<protein>
    <recommendedName>
        <fullName evidence="3">MORN repeat family protein</fullName>
    </recommendedName>
</protein>
<dbReference type="AlphaFoldDB" id="A0A3B0XNZ6"/>
<dbReference type="PANTHER" id="PTHR23084:SF263">
    <property type="entry name" value="MORN REPEAT-CONTAINING PROTEIN 1"/>
    <property type="match status" value="1"/>
</dbReference>
<dbReference type="SUPFAM" id="SSF52129">
    <property type="entry name" value="Caspase-like"/>
    <property type="match status" value="1"/>
</dbReference>
<keyword evidence="1" id="KW-0677">Repeat</keyword>
<evidence type="ECO:0000313" key="2">
    <source>
        <dbReference type="EMBL" id="VAW64882.1"/>
    </source>
</evidence>
<dbReference type="EMBL" id="UOFI01000058">
    <property type="protein sequence ID" value="VAW64882.1"/>
    <property type="molecule type" value="Genomic_DNA"/>
</dbReference>
<dbReference type="Pfam" id="PF02493">
    <property type="entry name" value="MORN"/>
    <property type="match status" value="8"/>
</dbReference>
<dbReference type="InterPro" id="IPR003409">
    <property type="entry name" value="MORN"/>
</dbReference>
<dbReference type="Gene3D" id="2.20.110.10">
    <property type="entry name" value="Histone H3 K4-specific methyltransferase SET7/9 N-terminal domain"/>
    <property type="match status" value="4"/>
</dbReference>
<evidence type="ECO:0008006" key="3">
    <source>
        <dbReference type="Google" id="ProtNLM"/>
    </source>
</evidence>
<organism evidence="2">
    <name type="scientific">hydrothermal vent metagenome</name>
    <dbReference type="NCBI Taxonomy" id="652676"/>
    <lineage>
        <taxon>unclassified sequences</taxon>
        <taxon>metagenomes</taxon>
        <taxon>ecological metagenomes</taxon>
    </lineage>
</organism>
<dbReference type="Gene3D" id="3.40.50.1460">
    <property type="match status" value="1"/>
</dbReference>
<accession>A0A3B0XNZ6</accession>